<accession>A0A4Z2FX61</accession>
<keyword evidence="3" id="KW-1185">Reference proteome</keyword>
<feature type="compositionally biased region" description="Basic and acidic residues" evidence="1">
    <location>
        <begin position="25"/>
        <end position="35"/>
    </location>
</feature>
<reference evidence="2 3" key="1">
    <citation type="submission" date="2019-03" db="EMBL/GenBank/DDBJ databases">
        <title>First draft genome of Liparis tanakae, snailfish: a comprehensive survey of snailfish specific genes.</title>
        <authorList>
            <person name="Kim W."/>
            <person name="Song I."/>
            <person name="Jeong J.-H."/>
            <person name="Kim D."/>
            <person name="Kim S."/>
            <person name="Ryu S."/>
            <person name="Song J.Y."/>
            <person name="Lee S.K."/>
        </authorList>
    </citation>
    <scope>NUCLEOTIDE SEQUENCE [LARGE SCALE GENOMIC DNA]</scope>
    <source>
        <tissue evidence="2">Muscle</tissue>
    </source>
</reference>
<dbReference type="EMBL" id="SRLO01000822">
    <property type="protein sequence ID" value="TNN45827.1"/>
    <property type="molecule type" value="Genomic_DNA"/>
</dbReference>
<feature type="region of interest" description="Disordered" evidence="1">
    <location>
        <begin position="24"/>
        <end position="67"/>
    </location>
</feature>
<evidence type="ECO:0000313" key="2">
    <source>
        <dbReference type="EMBL" id="TNN45827.1"/>
    </source>
</evidence>
<evidence type="ECO:0000313" key="3">
    <source>
        <dbReference type="Proteomes" id="UP000314294"/>
    </source>
</evidence>
<dbReference type="Proteomes" id="UP000314294">
    <property type="component" value="Unassembled WGS sequence"/>
</dbReference>
<comment type="caution">
    <text evidence="2">The sequence shown here is derived from an EMBL/GenBank/DDBJ whole genome shotgun (WGS) entry which is preliminary data.</text>
</comment>
<protein>
    <submittedName>
        <fullName evidence="2">Uncharacterized protein</fullName>
    </submittedName>
</protein>
<dbReference type="AlphaFoldDB" id="A0A4Z2FX61"/>
<name>A0A4Z2FX61_9TELE</name>
<sequence>MWTRAFVFLNAYDKSRVLKAKKRVLSQERPDHSDRYFASVASRHDGKSTNAPTRNIGAISRNERDRR</sequence>
<proteinExistence type="predicted"/>
<evidence type="ECO:0000256" key="1">
    <source>
        <dbReference type="SAM" id="MobiDB-lite"/>
    </source>
</evidence>
<gene>
    <name evidence="2" type="ORF">EYF80_043982</name>
</gene>
<organism evidence="2 3">
    <name type="scientific">Liparis tanakae</name>
    <name type="common">Tanaka's snailfish</name>
    <dbReference type="NCBI Taxonomy" id="230148"/>
    <lineage>
        <taxon>Eukaryota</taxon>
        <taxon>Metazoa</taxon>
        <taxon>Chordata</taxon>
        <taxon>Craniata</taxon>
        <taxon>Vertebrata</taxon>
        <taxon>Euteleostomi</taxon>
        <taxon>Actinopterygii</taxon>
        <taxon>Neopterygii</taxon>
        <taxon>Teleostei</taxon>
        <taxon>Neoteleostei</taxon>
        <taxon>Acanthomorphata</taxon>
        <taxon>Eupercaria</taxon>
        <taxon>Perciformes</taxon>
        <taxon>Cottioidei</taxon>
        <taxon>Cottales</taxon>
        <taxon>Liparidae</taxon>
        <taxon>Liparis</taxon>
    </lineage>
</organism>